<evidence type="ECO:0000313" key="2">
    <source>
        <dbReference type="EMBL" id="ABM77772.1"/>
    </source>
</evidence>
<dbReference type="AlphaFoldDB" id="A2C8G2"/>
<dbReference type="EMBL" id="CP000554">
    <property type="protein sequence ID" value="ABM77772.1"/>
    <property type="molecule type" value="Genomic_DNA"/>
</dbReference>
<dbReference type="BioCyc" id="PMAR59922:G1G80-924-MONOMER"/>
<name>A2C8G2_PROM3</name>
<gene>
    <name evidence="2" type="ordered locus">P9303_10231</name>
</gene>
<evidence type="ECO:0000313" key="3">
    <source>
        <dbReference type="Proteomes" id="UP000002274"/>
    </source>
</evidence>
<dbReference type="HOGENOM" id="CLU_2635203_0_0_3"/>
<accession>A2C8G2</accession>
<dbReference type="KEGG" id="pmf:P9303_10231"/>
<proteinExistence type="predicted"/>
<reference evidence="2 3" key="1">
    <citation type="journal article" date="2007" name="PLoS Genet.">
        <title>Patterns and implications of gene gain and loss in the evolution of Prochlorococcus.</title>
        <authorList>
            <person name="Kettler G.C."/>
            <person name="Martiny A.C."/>
            <person name="Huang K."/>
            <person name="Zucker J."/>
            <person name="Coleman M.L."/>
            <person name="Rodrigue S."/>
            <person name="Chen F."/>
            <person name="Lapidus A."/>
            <person name="Ferriera S."/>
            <person name="Johnson J."/>
            <person name="Steglich C."/>
            <person name="Church G.M."/>
            <person name="Richardson P."/>
            <person name="Chisholm S.W."/>
        </authorList>
    </citation>
    <scope>NUCLEOTIDE SEQUENCE [LARGE SCALE GENOMIC DNA]</scope>
    <source>
        <strain evidence="2 3">MIT 9303</strain>
    </source>
</reference>
<feature type="region of interest" description="Disordered" evidence="1">
    <location>
        <begin position="52"/>
        <end position="77"/>
    </location>
</feature>
<dbReference type="Proteomes" id="UP000002274">
    <property type="component" value="Chromosome"/>
</dbReference>
<organism evidence="2 3">
    <name type="scientific">Prochlorococcus marinus (strain MIT 9303)</name>
    <dbReference type="NCBI Taxonomy" id="59922"/>
    <lineage>
        <taxon>Bacteria</taxon>
        <taxon>Bacillati</taxon>
        <taxon>Cyanobacteriota</taxon>
        <taxon>Cyanophyceae</taxon>
        <taxon>Synechococcales</taxon>
        <taxon>Prochlorococcaceae</taxon>
        <taxon>Prochlorococcus</taxon>
    </lineage>
</organism>
<protein>
    <submittedName>
        <fullName evidence="2">Uncharacterized protein</fullName>
    </submittedName>
</protein>
<sequence>MSRRRPTFLDRFMHQWRRVRRHELTRTLRHMHYQQKRAAYVRTYVEKSLSSLDRAEGKVEDDQQGPLADQDYFDEWP</sequence>
<dbReference type="STRING" id="59922.P9303_10231"/>
<dbReference type="RefSeq" id="WP_011825676.1">
    <property type="nucleotide sequence ID" value="NC_008820.1"/>
</dbReference>
<evidence type="ECO:0000256" key="1">
    <source>
        <dbReference type="SAM" id="MobiDB-lite"/>
    </source>
</evidence>